<organism evidence="3 4">
    <name type="scientific">Magnusiomyces paraingens</name>
    <dbReference type="NCBI Taxonomy" id="2606893"/>
    <lineage>
        <taxon>Eukaryota</taxon>
        <taxon>Fungi</taxon>
        <taxon>Dikarya</taxon>
        <taxon>Ascomycota</taxon>
        <taxon>Saccharomycotina</taxon>
        <taxon>Dipodascomycetes</taxon>
        <taxon>Dipodascales</taxon>
        <taxon>Dipodascaceae</taxon>
        <taxon>Magnusiomyces</taxon>
    </lineage>
</organism>
<dbReference type="EMBL" id="CABVLU010000004">
    <property type="protein sequence ID" value="VVT57000.1"/>
    <property type="molecule type" value="Genomic_DNA"/>
</dbReference>
<feature type="region of interest" description="Disordered" evidence="1">
    <location>
        <begin position="391"/>
        <end position="453"/>
    </location>
</feature>
<gene>
    <name evidence="3" type="ORF">SAPINGB_P005484</name>
</gene>
<evidence type="ECO:0000256" key="1">
    <source>
        <dbReference type="SAM" id="MobiDB-lite"/>
    </source>
</evidence>
<feature type="transmembrane region" description="Helical" evidence="2">
    <location>
        <begin position="6"/>
        <end position="24"/>
    </location>
</feature>
<dbReference type="AlphaFoldDB" id="A0A5E8C203"/>
<keyword evidence="2" id="KW-0812">Transmembrane</keyword>
<keyword evidence="2" id="KW-1133">Transmembrane helix</keyword>
<name>A0A5E8C203_9ASCO</name>
<reference evidence="3 4" key="1">
    <citation type="submission" date="2019-09" db="EMBL/GenBank/DDBJ databases">
        <authorList>
            <person name="Brejova B."/>
        </authorList>
    </citation>
    <scope>NUCLEOTIDE SEQUENCE [LARGE SCALE GENOMIC DNA]</scope>
</reference>
<feature type="compositionally biased region" description="Polar residues" evidence="1">
    <location>
        <begin position="391"/>
        <end position="400"/>
    </location>
</feature>
<protein>
    <submittedName>
        <fullName evidence="3">Uncharacterized protein</fullName>
    </submittedName>
</protein>
<feature type="region of interest" description="Disordered" evidence="1">
    <location>
        <begin position="80"/>
        <end position="208"/>
    </location>
</feature>
<feature type="compositionally biased region" description="Basic and acidic residues" evidence="1">
    <location>
        <begin position="141"/>
        <end position="154"/>
    </location>
</feature>
<evidence type="ECO:0000313" key="4">
    <source>
        <dbReference type="Proteomes" id="UP000398389"/>
    </source>
</evidence>
<keyword evidence="2" id="KW-0472">Membrane</keyword>
<evidence type="ECO:0000256" key="2">
    <source>
        <dbReference type="SAM" id="Phobius"/>
    </source>
</evidence>
<accession>A0A5E8C203</accession>
<feature type="compositionally biased region" description="Low complexity" evidence="1">
    <location>
        <begin position="124"/>
        <end position="136"/>
    </location>
</feature>
<feature type="compositionally biased region" description="Polar residues" evidence="1">
    <location>
        <begin position="165"/>
        <end position="174"/>
    </location>
</feature>
<dbReference type="GeneID" id="43584298"/>
<feature type="region of interest" description="Disordered" evidence="1">
    <location>
        <begin position="244"/>
        <end position="289"/>
    </location>
</feature>
<sequence length="453" mass="49048">MPVYVPILAGLAATSFVGIAVFLYKNPELVDEVLVEVKNFLLNKKAQIQVKMQSANEFVIREVDDTGRILREKIFTSSKHKEPPMTAVSNKSSSSSSSFSSSSSAEDEKRAFLNPEGYYTGRMPTPSSSGCTTPTSLKGSDAGRDFESLRRRLGPESGSFHAGRSTHQQASSSGFARPAGEGVPGNFDAPDYFTEDGDEDIYAPPTHTKILENIPLEYLEREIRRRKSGSTSVETSYHTVVPSLMTSSSSSNNPFADAFKTPEDEDDDDEPPSLPPKIPIGNDKTYTPQFSRRNSLTSEVSVSSSILSGSVASLSSSWQNVRVPPTSNNGLTDFQEYERQLRDNMGGLNYQPMAGASILAGTTADTSAAQNIQNMDAALSSEPSLVYSCPSSVTLESSSHGLHENPNGDSESEALTPIVSRSSTLDCESVIYQDTSSESGYSNQSSRPRRHVH</sequence>
<feature type="compositionally biased region" description="Low complexity" evidence="1">
    <location>
        <begin position="92"/>
        <end position="104"/>
    </location>
</feature>
<feature type="compositionally biased region" description="Polar residues" evidence="1">
    <location>
        <begin position="419"/>
        <end position="446"/>
    </location>
</feature>
<evidence type="ECO:0000313" key="3">
    <source>
        <dbReference type="EMBL" id="VVT57000.1"/>
    </source>
</evidence>
<dbReference type="RefSeq" id="XP_031856089.1">
    <property type="nucleotide sequence ID" value="XM_032000198.1"/>
</dbReference>
<proteinExistence type="predicted"/>
<dbReference type="Proteomes" id="UP000398389">
    <property type="component" value="Unassembled WGS sequence"/>
</dbReference>
<keyword evidence="4" id="KW-1185">Reference proteome</keyword>